<reference evidence="1 2" key="1">
    <citation type="journal article" date="2021" name="BMC Genomics">
        <title>Telomere-to-telomere genome assembly of asparaginase-producing Trichoderma simmonsii.</title>
        <authorList>
            <person name="Chung D."/>
            <person name="Kwon Y.M."/>
            <person name="Yang Y."/>
        </authorList>
    </citation>
    <scope>NUCLEOTIDE SEQUENCE [LARGE SCALE GENOMIC DNA]</scope>
    <source>
        <strain evidence="1 2">GH-Sj1</strain>
    </source>
</reference>
<name>A0A8G0PE95_9HYPO</name>
<dbReference type="EMBL" id="CP075865">
    <property type="protein sequence ID" value="QYS97337.1"/>
    <property type="molecule type" value="Genomic_DNA"/>
</dbReference>
<evidence type="ECO:0000313" key="2">
    <source>
        <dbReference type="Proteomes" id="UP000826661"/>
    </source>
</evidence>
<dbReference type="AlphaFoldDB" id="A0A8G0PE95"/>
<proteinExistence type="predicted"/>
<accession>A0A8G0PE95</accession>
<sequence length="287" mass="33162">MPQITLFDSFFSFTTNHTNYYIDSLHPASPGNRVSSSLSTSLSSHIQQSPIMPKDFISVVQDLEDLLCHHITTSTPADFIEELADVLKTVLNMDRNTHWSIQSFLFDFREEYFRQKLTNEQPGPVRPHNDIWPRLNRSAVEPLSNMPMTHDIGPDLWAFAVRYADQVYNVLRLQAKMPYKPFIEVLTENSFIKGLADTDNIVMQDNATDGSSDHIMDRREYDVSLHSRLMFLEDRVMILEKREELLDGQLDRATQAMGALRSTNLDLARKVSEVQQRNHDLRRTYAV</sequence>
<keyword evidence="2" id="KW-1185">Reference proteome</keyword>
<organism evidence="1 2">
    <name type="scientific">Trichoderma simmonsii</name>
    <dbReference type="NCBI Taxonomy" id="1491479"/>
    <lineage>
        <taxon>Eukaryota</taxon>
        <taxon>Fungi</taxon>
        <taxon>Dikarya</taxon>
        <taxon>Ascomycota</taxon>
        <taxon>Pezizomycotina</taxon>
        <taxon>Sordariomycetes</taxon>
        <taxon>Hypocreomycetidae</taxon>
        <taxon>Hypocreales</taxon>
        <taxon>Hypocreaceae</taxon>
        <taxon>Trichoderma</taxon>
    </lineage>
</organism>
<dbReference type="Proteomes" id="UP000826661">
    <property type="component" value="Chromosome II"/>
</dbReference>
<evidence type="ECO:0000313" key="1">
    <source>
        <dbReference type="EMBL" id="QYS97337.1"/>
    </source>
</evidence>
<gene>
    <name evidence="1" type="ORF">H0G86_004572</name>
</gene>
<protein>
    <submittedName>
        <fullName evidence="1">Uncharacterized protein</fullName>
    </submittedName>
</protein>